<dbReference type="GO" id="GO:0071973">
    <property type="term" value="P:bacterial-type flagellum-dependent cell motility"/>
    <property type="evidence" value="ECO:0007669"/>
    <property type="project" value="InterPro"/>
</dbReference>
<name>A0AAE7E2B8_9BACT</name>
<dbReference type="InterPro" id="IPR001029">
    <property type="entry name" value="Flagellin_N"/>
</dbReference>
<dbReference type="Pfam" id="PF00669">
    <property type="entry name" value="Flagellin_N"/>
    <property type="match status" value="1"/>
</dbReference>
<keyword evidence="2" id="KW-0966">Cell projection</keyword>
<dbReference type="AlphaFoldDB" id="A0AAE7E2B8"/>
<dbReference type="InterPro" id="IPR001492">
    <property type="entry name" value="Flagellin"/>
</dbReference>
<dbReference type="GO" id="GO:0005198">
    <property type="term" value="F:structural molecule activity"/>
    <property type="evidence" value="ECO:0007669"/>
    <property type="project" value="InterPro"/>
</dbReference>
<organism evidence="2 3">
    <name type="scientific">Arcobacter aquimarinus</name>
    <dbReference type="NCBI Taxonomy" id="1315211"/>
    <lineage>
        <taxon>Bacteria</taxon>
        <taxon>Pseudomonadati</taxon>
        <taxon>Campylobacterota</taxon>
        <taxon>Epsilonproteobacteria</taxon>
        <taxon>Campylobacterales</taxon>
        <taxon>Arcobacteraceae</taxon>
        <taxon>Arcobacter</taxon>
    </lineage>
</organism>
<accession>A0AAE7E2B8</accession>
<dbReference type="EMBL" id="CP030944">
    <property type="protein sequence ID" value="QKE26797.1"/>
    <property type="molecule type" value="Genomic_DNA"/>
</dbReference>
<reference evidence="2 3" key="1">
    <citation type="submission" date="2018-07" db="EMBL/GenBank/DDBJ databases">
        <title>Identification of phenol metabolism pathways in Arcobacter.</title>
        <authorList>
            <person name="Miller W.G."/>
            <person name="Yee E."/>
            <person name="Bono J.L."/>
        </authorList>
    </citation>
    <scope>NUCLEOTIDE SEQUENCE [LARGE SCALE GENOMIC DNA]</scope>
    <source>
        <strain evidence="2 3">W63</strain>
    </source>
</reference>
<dbReference type="Proteomes" id="UP000502065">
    <property type="component" value="Chromosome"/>
</dbReference>
<dbReference type="NCBIfam" id="TIGR02550">
    <property type="entry name" value="flagell_flgL"/>
    <property type="match status" value="1"/>
</dbReference>
<gene>
    <name evidence="2" type="primary">flgL</name>
    <name evidence="2" type="ORF">AAQM_2085</name>
</gene>
<dbReference type="SUPFAM" id="SSF64518">
    <property type="entry name" value="Phase 1 flagellin"/>
    <property type="match status" value="1"/>
</dbReference>
<dbReference type="GO" id="GO:0009424">
    <property type="term" value="C:bacterial-type flagellum hook"/>
    <property type="evidence" value="ECO:0007669"/>
    <property type="project" value="InterPro"/>
</dbReference>
<dbReference type="Gene3D" id="1.20.1330.10">
    <property type="entry name" value="f41 fragment of flagellin, N-terminal domain"/>
    <property type="match status" value="1"/>
</dbReference>
<keyword evidence="3" id="KW-1185">Reference proteome</keyword>
<keyword evidence="2" id="KW-0282">Flagellum</keyword>
<protein>
    <submittedName>
        <fullName evidence="2">Distal flagellar hook-filament junction protein</fullName>
    </submittedName>
</protein>
<proteinExistence type="predicted"/>
<dbReference type="KEGG" id="aaqi:AAQM_2085"/>
<sequence length="381" mass="42184">MISQIDQTMYRLKNLDSLQQKLSYQSSTGKKLQDGSDDSVLYSRELVVDDKIRTFEGLKTQIERTKIQNDSSDSAMEEIKKIMESINAELIKANTDTTSSDGLKAIALNIAGMKENLYDLANTQVEGEYVFSGSNSAIKPFEKNSAGEIIYQGDNKLRKVPVEEGSYRERGINGFDSMMYTSSSALRNENLTFNQNDRILDQDGNEWKLNSPTNDTLTKYDLDGNVTAETLTPVNLDPVTNTFSVTIPNTFPNGTKFEAKTTIFNMLDNVVNALNKVDSVGNPITDAQSKELIAKGLDSVKKSFDDLNIAHAELGSRNKIFLNSLDRVSSKLTQLNILSQELGAANLTEVAVKAKALELTYTALYSTISKTNQLSLVNFIN</sequence>
<dbReference type="RefSeq" id="WP_129096036.1">
    <property type="nucleotide sequence ID" value="NZ_CBCSAE010000007.1"/>
</dbReference>
<evidence type="ECO:0000259" key="1">
    <source>
        <dbReference type="Pfam" id="PF00669"/>
    </source>
</evidence>
<dbReference type="PANTHER" id="PTHR42792">
    <property type="entry name" value="FLAGELLIN"/>
    <property type="match status" value="1"/>
</dbReference>
<keyword evidence="2" id="KW-0969">Cilium</keyword>
<feature type="domain" description="Flagellin N-terminal" evidence="1">
    <location>
        <begin position="10"/>
        <end position="135"/>
    </location>
</feature>
<evidence type="ECO:0000313" key="3">
    <source>
        <dbReference type="Proteomes" id="UP000502065"/>
    </source>
</evidence>
<dbReference type="PANTHER" id="PTHR42792:SF1">
    <property type="entry name" value="FLAGELLAR HOOK-ASSOCIATED PROTEIN 3"/>
    <property type="match status" value="1"/>
</dbReference>
<dbReference type="InterPro" id="IPR013384">
    <property type="entry name" value="Flagell_FlgL"/>
</dbReference>
<evidence type="ECO:0000313" key="2">
    <source>
        <dbReference type="EMBL" id="QKE26797.1"/>
    </source>
</evidence>